<feature type="domain" description="Glycosyltransferase 2-like" evidence="4">
    <location>
        <begin position="336"/>
        <end position="452"/>
    </location>
</feature>
<keyword evidence="2" id="KW-0560">Oxidoreductase</keyword>
<dbReference type="InterPro" id="IPR001173">
    <property type="entry name" value="Glyco_trans_2-like"/>
</dbReference>
<feature type="domain" description="RmlD-like substrate binding" evidence="5">
    <location>
        <begin position="16"/>
        <end position="307"/>
    </location>
</feature>
<dbReference type="Pfam" id="PF00535">
    <property type="entry name" value="Glycos_transf_2"/>
    <property type="match status" value="1"/>
</dbReference>
<dbReference type="PANTHER" id="PTHR10491:SF4">
    <property type="entry name" value="METHIONINE ADENOSYLTRANSFERASE 2 SUBUNIT BETA"/>
    <property type="match status" value="1"/>
</dbReference>
<dbReference type="AlphaFoldDB" id="A0A1F4VIX4"/>
<evidence type="ECO:0000259" key="4">
    <source>
        <dbReference type="Pfam" id="PF00535"/>
    </source>
</evidence>
<dbReference type="EMBL" id="MEVN01000019">
    <property type="protein sequence ID" value="OGC57217.1"/>
    <property type="molecule type" value="Genomic_DNA"/>
</dbReference>
<dbReference type="GO" id="GO:0019305">
    <property type="term" value="P:dTDP-rhamnose biosynthetic process"/>
    <property type="evidence" value="ECO:0007669"/>
    <property type="project" value="UniProtKB-UniPathway"/>
</dbReference>
<keyword evidence="2" id="KW-0521">NADP</keyword>
<dbReference type="EC" id="1.1.1.133" evidence="2"/>
<dbReference type="GO" id="GO:0008831">
    <property type="term" value="F:dTDP-4-dehydrorhamnose reductase activity"/>
    <property type="evidence" value="ECO:0007669"/>
    <property type="project" value="UniProtKB-EC"/>
</dbReference>
<feature type="transmembrane region" description="Helical" evidence="3">
    <location>
        <begin position="580"/>
        <end position="603"/>
    </location>
</feature>
<keyword evidence="3" id="KW-1133">Transmembrane helix</keyword>
<comment type="pathway">
    <text evidence="2">Carbohydrate biosynthesis; dTDP-L-rhamnose biosynthesis.</text>
</comment>
<reference evidence="6 7" key="1">
    <citation type="journal article" date="2016" name="Nat. Commun.">
        <title>Thousands of microbial genomes shed light on interconnected biogeochemical processes in an aquifer system.</title>
        <authorList>
            <person name="Anantharaman K."/>
            <person name="Brown C.T."/>
            <person name="Hug L.A."/>
            <person name="Sharon I."/>
            <person name="Castelle C.J."/>
            <person name="Probst A.J."/>
            <person name="Thomas B.C."/>
            <person name="Singh A."/>
            <person name="Wilkins M.J."/>
            <person name="Karaoz U."/>
            <person name="Brodie E.L."/>
            <person name="Williams K.H."/>
            <person name="Hubbard S.S."/>
            <person name="Banfield J.F."/>
        </authorList>
    </citation>
    <scope>NUCLEOTIDE SEQUENCE [LARGE SCALE GENOMIC DNA]</scope>
</reference>
<dbReference type="Gene3D" id="3.90.550.10">
    <property type="entry name" value="Spore Coat Polysaccharide Biosynthesis Protein SpsA, Chain A"/>
    <property type="match status" value="1"/>
</dbReference>
<dbReference type="GO" id="GO:0005829">
    <property type="term" value="C:cytosol"/>
    <property type="evidence" value="ECO:0007669"/>
    <property type="project" value="TreeGrafter"/>
</dbReference>
<dbReference type="InterPro" id="IPR029903">
    <property type="entry name" value="RmlD-like-bd"/>
</dbReference>
<dbReference type="SUPFAM" id="SSF51735">
    <property type="entry name" value="NAD(P)-binding Rossmann-fold domains"/>
    <property type="match status" value="1"/>
</dbReference>
<proteinExistence type="inferred from homology"/>
<dbReference type="STRING" id="1802630.A3H26_02135"/>
<dbReference type="CDD" id="cd05254">
    <property type="entry name" value="dTDP_HR_like_SDR_e"/>
    <property type="match status" value="1"/>
</dbReference>
<keyword evidence="3" id="KW-0472">Membrane</keyword>
<dbReference type="Gene3D" id="3.40.50.720">
    <property type="entry name" value="NAD(P)-binding Rossmann-like Domain"/>
    <property type="match status" value="1"/>
</dbReference>
<protein>
    <recommendedName>
        <fullName evidence="2">dTDP-4-dehydrorhamnose reductase</fullName>
        <ecNumber evidence="2">1.1.1.133</ecNumber>
    </recommendedName>
</protein>
<evidence type="ECO:0000313" key="6">
    <source>
        <dbReference type="EMBL" id="OGC57217.1"/>
    </source>
</evidence>
<sequence length="670" mass="76329">MPVSVSTKARASKRKKVFVTGASGMLGTTLYKVFTKSGYDVLSTDLNPLDPWTKKLDIRNKRLVKKMVKDFSPDYVLNLAALTDLEYCEANEQESFDTNATGAINTAKICSEFDLPFVHISTAGVFDGTKKSAYTEEDIPSPINIYGKSKFESEKEIPKIHDKYYIFRAGWMMGSGDRDKKYVKKVLDLINTGSNVIYGLIDKFGCPTYTLDFAKGILKMISTNQDYGLYHMVSEGECARYDVSKKIVEVLGLSGIEVIPAEGEFFKKNFYVPRPANEVMINKKIHERGIKVMRNWEDAITDYLKTYYYNSYKDFRKREVFEIHSRKYSKKEPLVSIVTTGYKNEKFNEKYFNSINKQTYKNIEVIFVDNSSPDNTVSGARKMLKNGKIVASKINSGCAGGNNIGAMEASGKYIFLMGPDAWADENCVEELVKAAEKNGNYIYSPSQMSYDGLGFISCGIAADIFGYPARTYTKDGRIQTKRAFYADGTGVFMTKKAYMSVWMMDEETFLFAEDVDLSWKAHMMGMDVIPVKSSVIYHYSSGSVGIGGFPKEGIKYETNNNRRFLAERNIIRNIIKNYKWWNILWVLTYYILINIFEMLAMLLTGQLSAVKNTYLKAYAWNIANIKTTMNKRKIIQKTRKVGDFEVMKKMYLFPHKFLALLELGVPKVRS</sequence>
<organism evidence="6 7">
    <name type="scientific">candidate division WWE3 bacterium RIFCSPLOWO2_12_FULL_36_10</name>
    <dbReference type="NCBI Taxonomy" id="1802630"/>
    <lineage>
        <taxon>Bacteria</taxon>
        <taxon>Katanobacteria</taxon>
    </lineage>
</organism>
<comment type="caution">
    <text evidence="6">The sequence shown here is derived from an EMBL/GenBank/DDBJ whole genome shotgun (WGS) entry which is preliminary data.</text>
</comment>
<dbReference type="Proteomes" id="UP000177763">
    <property type="component" value="Unassembled WGS sequence"/>
</dbReference>
<comment type="function">
    <text evidence="2">Catalyzes the reduction of dTDP-6-deoxy-L-lyxo-4-hexulose to yield dTDP-L-rhamnose.</text>
</comment>
<dbReference type="PANTHER" id="PTHR10491">
    <property type="entry name" value="DTDP-4-DEHYDRORHAMNOSE REDUCTASE"/>
    <property type="match status" value="1"/>
</dbReference>
<evidence type="ECO:0000313" key="7">
    <source>
        <dbReference type="Proteomes" id="UP000177763"/>
    </source>
</evidence>
<accession>A0A1F4VIX4</accession>
<keyword evidence="3" id="KW-0812">Transmembrane</keyword>
<dbReference type="UniPathway" id="UPA00124"/>
<dbReference type="InterPro" id="IPR005913">
    <property type="entry name" value="dTDP_dehydrorham_reduct"/>
</dbReference>
<evidence type="ECO:0000256" key="3">
    <source>
        <dbReference type="SAM" id="Phobius"/>
    </source>
</evidence>
<dbReference type="SUPFAM" id="SSF53448">
    <property type="entry name" value="Nucleotide-diphospho-sugar transferases"/>
    <property type="match status" value="1"/>
</dbReference>
<evidence type="ECO:0000259" key="5">
    <source>
        <dbReference type="Pfam" id="PF04321"/>
    </source>
</evidence>
<evidence type="ECO:0000256" key="2">
    <source>
        <dbReference type="RuleBase" id="RU364082"/>
    </source>
</evidence>
<evidence type="ECO:0000256" key="1">
    <source>
        <dbReference type="ARBA" id="ARBA00010944"/>
    </source>
</evidence>
<dbReference type="Pfam" id="PF04321">
    <property type="entry name" value="RmlD_sub_bind"/>
    <property type="match status" value="1"/>
</dbReference>
<dbReference type="InterPro" id="IPR036291">
    <property type="entry name" value="NAD(P)-bd_dom_sf"/>
</dbReference>
<comment type="similarity">
    <text evidence="1 2">Belongs to the dTDP-4-dehydrorhamnose reductase family.</text>
</comment>
<name>A0A1F4VIX4_UNCKA</name>
<gene>
    <name evidence="6" type="ORF">A3H26_02135</name>
</gene>
<dbReference type="InterPro" id="IPR029044">
    <property type="entry name" value="Nucleotide-diphossugar_trans"/>
</dbReference>